<organism evidence="1 3">
    <name type="scientific">Pseudomonas trivialis</name>
    <dbReference type="NCBI Taxonomy" id="200450"/>
    <lineage>
        <taxon>Bacteria</taxon>
        <taxon>Pseudomonadati</taxon>
        <taxon>Pseudomonadota</taxon>
        <taxon>Gammaproteobacteria</taxon>
        <taxon>Pseudomonadales</taxon>
        <taxon>Pseudomonadaceae</taxon>
        <taxon>Pseudomonas</taxon>
    </lineage>
</organism>
<dbReference type="AlphaFoldDB" id="A0A0R2ZDG8"/>
<evidence type="ECO:0000313" key="3">
    <source>
        <dbReference type="Proteomes" id="UP000052019"/>
    </source>
</evidence>
<protein>
    <submittedName>
        <fullName evidence="1">Uncharacterized protein</fullName>
    </submittedName>
</protein>
<evidence type="ECO:0000313" key="1">
    <source>
        <dbReference type="EMBL" id="KRP59045.1"/>
    </source>
</evidence>
<gene>
    <name evidence="2" type="ORF">SAMN04490205_3304</name>
    <name evidence="1" type="ORF">TU79_16560</name>
</gene>
<keyword evidence="4" id="KW-1185">Reference proteome</keyword>
<dbReference type="EMBL" id="LT629760">
    <property type="protein sequence ID" value="SDS69000.1"/>
    <property type="molecule type" value="Genomic_DNA"/>
</dbReference>
<reference evidence="1 3" key="1">
    <citation type="submission" date="2015-02" db="EMBL/GenBank/DDBJ databases">
        <title>Two Pseudomonas sp. nov. isolated from raw milk.</title>
        <authorList>
            <person name="Wenning M."/>
            <person name="von Neubeck M."/>
            <person name="Huptas C."/>
            <person name="Scherer S."/>
        </authorList>
    </citation>
    <scope>NUCLEOTIDE SEQUENCE [LARGE SCALE GENOMIC DNA]</scope>
    <source>
        <strain evidence="1 3">DSM 14937</strain>
    </source>
</reference>
<evidence type="ECO:0000313" key="2">
    <source>
        <dbReference type="EMBL" id="SDS69000.1"/>
    </source>
</evidence>
<dbReference type="OrthoDB" id="7068793at2"/>
<dbReference type="Proteomes" id="UP000052019">
    <property type="component" value="Unassembled WGS sequence"/>
</dbReference>
<evidence type="ECO:0000313" key="4">
    <source>
        <dbReference type="Proteomes" id="UP000183126"/>
    </source>
</evidence>
<sequence>MSDTKSAWSKKDLWSRRNNKFTVEISRHSVTPSTLDPYEGVNRWAVYAYIYPGHRLFGKFDGDSMFQDAAACLPLHKGPSFLRIHRNDKGEISCYQVGADYHHAYDEHFTEYATEQDAYQVFADAEELYAHLEF</sequence>
<dbReference type="PATRIC" id="fig|200450.4.peg.223"/>
<reference evidence="2 4" key="2">
    <citation type="submission" date="2016-10" db="EMBL/GenBank/DDBJ databases">
        <authorList>
            <person name="Varghese N."/>
            <person name="Submissions S."/>
        </authorList>
    </citation>
    <scope>NUCLEOTIDE SEQUENCE [LARGE SCALE GENOMIC DNA]</scope>
    <source>
        <strain evidence="2 4">BS3111</strain>
    </source>
</reference>
<dbReference type="Proteomes" id="UP000183126">
    <property type="component" value="Chromosome I"/>
</dbReference>
<dbReference type="EMBL" id="JYLK01000011">
    <property type="protein sequence ID" value="KRP59045.1"/>
    <property type="molecule type" value="Genomic_DNA"/>
</dbReference>
<accession>A0A0R2ZDG8</accession>
<name>A0A0R2ZDG8_9PSED</name>
<proteinExistence type="predicted"/>
<dbReference type="RefSeq" id="WP_057008974.1">
    <property type="nucleotide sequence ID" value="NZ_JYLK01000011.1"/>
</dbReference>